<dbReference type="PANTHER" id="PTHR10887:SF495">
    <property type="entry name" value="HELICASE SENATAXIN ISOFORM X1-RELATED"/>
    <property type="match status" value="1"/>
</dbReference>
<evidence type="ECO:0000259" key="1">
    <source>
        <dbReference type="PROSITE" id="PS50011"/>
    </source>
</evidence>
<protein>
    <submittedName>
        <fullName evidence="2">AAA domain-containing protein</fullName>
    </submittedName>
</protein>
<feature type="domain" description="Protein kinase" evidence="1">
    <location>
        <begin position="1"/>
        <end position="255"/>
    </location>
</feature>
<sequence>MIKKYKVLKEIKNNVYLVKDFKDNQLVVKQYPKNESQYTSIYLYEIEALKKLQHINIVKIEHNEEDDDNYYILFKYITGKNFVDNFSNLNTDKLKCDFFKSIIKILETLDYIHTHNFIHKDIKPSNIIIDYNNNPFILDFGTATISNTITRTQQDLSLWYASPEQKNNQEVDISTDLYSFGITIIETLTKRDEFERFAKNSISIDELINNIMVFSDGINEEMKNIIKKLTYKKRHERYQRAKEVIIDIRRLLEFFNCENKYELNISDDVKKLLEEDFNKSSWDILEFIQNKINKEVKYIEYGKDRDDREEIKFATADFIFYCGIKSEQHFYVFRYSQRVPENVKQNGHIIDDYFVLTSGYPNKSYNYTSELVDKLERLNKQKIKKENENKEKKSFLDKTDTQLKIERAILDKKNISLYAQQLTNGHKKGKKELIVEIVNLSNIEITKEHLRDSTKEEEFVHRLFEDGFIDDPNNQDLLKLLNELIGNYFFEKNRKEISKKLFGELPRDKKEKTNIKNIEDLLTSKYSEKKSNFKKLIFNALRLFDMYPDYLIKQKEEDKFFTINDDVIIESIDKNSKYNEKFTVKNINTPKKQITLTYSKEISKIPNELKISFDYDRNSGVLNKQEYSIKDLKSNNTTIENLLSKISNPNALAPKREIPKCENYFNTQIDENQQEAVDKAASLENGEYLVIQGPPGTGKTTVITEIINQILSKNKLAKILVTSQSNQAVDNVLEKICESEEKIVRFGNDKSKLSEIANKYHEEAVFDKYLQTVKKRLDKDNTNYFIQSKCLDELHKKWKNQVLQADDELKTLLFKKIRVIFGTLVGISSWQDFRAVEFDYVIVDEAGRATLPELMIPLRRAKKFILVGDHKQLPPIVDDEILAQMKEYDKKDLETTLFEELYNKIEYKDFTHFLKFNYRSHRSIAKIYSDTFYNSEIETKEFLVREHELDFDKKVYFYSTSKLDNRFDKQSGTGKRNDTNRDEIIKILIDIEQQAKEKNIKKSIGIITPYLAQRDNIRSKFGQIQNDFNMLNIEINSVDAFQGSDRDIIIYDIVRSQNDNKVNIEFIADEKRLNVALSRTKELLFIVGDLDFIYNASTKDRNNPFKEIIEMLSQDKQNYEIKELKNEK</sequence>
<dbReference type="RefSeq" id="WP_284093652.1">
    <property type="nucleotide sequence ID" value="NZ_JAQTJC010000020.1"/>
</dbReference>
<dbReference type="PROSITE" id="PS50011">
    <property type="entry name" value="PROTEIN_KINASE_DOM"/>
    <property type="match status" value="1"/>
</dbReference>
<accession>A0AAW6VJJ1</accession>
<reference evidence="2" key="2">
    <citation type="submission" date="2023-02" db="EMBL/GenBank/DDBJ databases">
        <authorList>
            <person name="Concha-Toloza M."/>
            <person name="Lopez-Cantillo M."/>
            <person name="Molina-Mora J."/>
            <person name="Collado L."/>
        </authorList>
    </citation>
    <scope>NUCLEOTIDE SEQUENCE</scope>
    <source>
        <strain evidence="2">FR1p153A2</strain>
    </source>
</reference>
<dbReference type="GO" id="GO:0004672">
    <property type="term" value="F:protein kinase activity"/>
    <property type="evidence" value="ECO:0007669"/>
    <property type="project" value="InterPro"/>
</dbReference>
<dbReference type="SUPFAM" id="SSF56112">
    <property type="entry name" value="Protein kinase-like (PK-like)"/>
    <property type="match status" value="1"/>
</dbReference>
<dbReference type="CDD" id="cd18808">
    <property type="entry name" value="SF1_C_Upf1"/>
    <property type="match status" value="1"/>
</dbReference>
<proteinExistence type="predicted"/>
<dbReference type="InterPro" id="IPR047187">
    <property type="entry name" value="SF1_C_Upf1"/>
</dbReference>
<gene>
    <name evidence="2" type="ORF">PT517_11610</name>
</gene>
<evidence type="ECO:0000313" key="3">
    <source>
        <dbReference type="Proteomes" id="UP001237501"/>
    </source>
</evidence>
<dbReference type="PROSITE" id="PS00108">
    <property type="entry name" value="PROTEIN_KINASE_ST"/>
    <property type="match status" value="1"/>
</dbReference>
<evidence type="ECO:0000313" key="2">
    <source>
        <dbReference type="EMBL" id="MDK2042422.1"/>
    </source>
</evidence>
<dbReference type="InterPro" id="IPR041677">
    <property type="entry name" value="DNA2/NAM7_AAA_11"/>
</dbReference>
<dbReference type="GO" id="GO:0004386">
    <property type="term" value="F:helicase activity"/>
    <property type="evidence" value="ECO:0007669"/>
    <property type="project" value="InterPro"/>
</dbReference>
<dbReference type="SUPFAM" id="SSF52540">
    <property type="entry name" value="P-loop containing nucleoside triphosphate hydrolases"/>
    <property type="match status" value="1"/>
</dbReference>
<dbReference type="InterPro" id="IPR041679">
    <property type="entry name" value="DNA2/NAM7-like_C"/>
</dbReference>
<reference evidence="2" key="1">
    <citation type="journal article" date="2023" name="Antibiotics">
        <title>Genomic Characterization of Antibiotic-Resistant Campylobacterales Isolated from Chilean Poultry Meat.</title>
        <authorList>
            <person name="Concha-Toloza M."/>
            <person name="Lopez-Cantillo M."/>
            <person name="Molina-Mora J.A."/>
            <person name="Collado L."/>
        </authorList>
    </citation>
    <scope>NUCLEOTIDE SEQUENCE</scope>
    <source>
        <strain evidence="2">FR1p153A2</strain>
    </source>
</reference>
<dbReference type="Gene3D" id="3.40.50.300">
    <property type="entry name" value="P-loop containing nucleotide triphosphate hydrolases"/>
    <property type="match status" value="2"/>
</dbReference>
<dbReference type="GO" id="GO:0005524">
    <property type="term" value="F:ATP binding"/>
    <property type="evidence" value="ECO:0007669"/>
    <property type="project" value="InterPro"/>
</dbReference>
<dbReference type="Proteomes" id="UP001237501">
    <property type="component" value="Unassembled WGS sequence"/>
</dbReference>
<dbReference type="InterPro" id="IPR000719">
    <property type="entry name" value="Prot_kinase_dom"/>
</dbReference>
<dbReference type="PANTHER" id="PTHR10887">
    <property type="entry name" value="DNA2/NAM7 HELICASE FAMILY"/>
    <property type="match status" value="1"/>
</dbReference>
<dbReference type="Pfam" id="PF13087">
    <property type="entry name" value="AAA_12"/>
    <property type="match status" value="1"/>
</dbReference>
<dbReference type="Gene3D" id="3.30.200.20">
    <property type="entry name" value="Phosphorylase Kinase, domain 1"/>
    <property type="match status" value="1"/>
</dbReference>
<dbReference type="InterPro" id="IPR011009">
    <property type="entry name" value="Kinase-like_dom_sf"/>
</dbReference>
<dbReference type="AlphaFoldDB" id="A0AAW6VJJ1"/>
<dbReference type="CDD" id="cd14014">
    <property type="entry name" value="STKc_PknB_like"/>
    <property type="match status" value="1"/>
</dbReference>
<organism evidence="2 3">
    <name type="scientific">Aliarcobacter butzleri</name>
    <dbReference type="NCBI Taxonomy" id="28197"/>
    <lineage>
        <taxon>Bacteria</taxon>
        <taxon>Pseudomonadati</taxon>
        <taxon>Campylobacterota</taxon>
        <taxon>Epsilonproteobacteria</taxon>
        <taxon>Campylobacterales</taxon>
        <taxon>Arcobacteraceae</taxon>
        <taxon>Aliarcobacter</taxon>
    </lineage>
</organism>
<dbReference type="Gene3D" id="1.10.510.10">
    <property type="entry name" value="Transferase(Phosphotransferase) domain 1"/>
    <property type="match status" value="1"/>
</dbReference>
<name>A0AAW6VJJ1_9BACT</name>
<dbReference type="Pfam" id="PF00069">
    <property type="entry name" value="Pkinase"/>
    <property type="match status" value="1"/>
</dbReference>
<dbReference type="EMBL" id="JAQTJK010000020">
    <property type="protein sequence ID" value="MDK2042422.1"/>
    <property type="molecule type" value="Genomic_DNA"/>
</dbReference>
<dbReference type="InterPro" id="IPR045055">
    <property type="entry name" value="DNA2/NAM7-like"/>
</dbReference>
<dbReference type="InterPro" id="IPR027417">
    <property type="entry name" value="P-loop_NTPase"/>
</dbReference>
<dbReference type="SMART" id="SM00220">
    <property type="entry name" value="S_TKc"/>
    <property type="match status" value="1"/>
</dbReference>
<dbReference type="Pfam" id="PF13086">
    <property type="entry name" value="AAA_11"/>
    <property type="match status" value="1"/>
</dbReference>
<comment type="caution">
    <text evidence="2">The sequence shown here is derived from an EMBL/GenBank/DDBJ whole genome shotgun (WGS) entry which is preliminary data.</text>
</comment>
<dbReference type="InterPro" id="IPR008271">
    <property type="entry name" value="Ser/Thr_kinase_AS"/>
</dbReference>